<reference evidence="1 2" key="1">
    <citation type="journal article" date="2022" name="Genome Biol. Evol.">
        <title>The Spruce Budworm Genome: Reconstructing the Evolutionary History of Antifreeze Proteins.</title>
        <authorList>
            <person name="Beliveau C."/>
            <person name="Gagne P."/>
            <person name="Picq S."/>
            <person name="Vernygora O."/>
            <person name="Keeling C.I."/>
            <person name="Pinkney K."/>
            <person name="Doucet D."/>
            <person name="Wen F."/>
            <person name="Johnston J.S."/>
            <person name="Maaroufi H."/>
            <person name="Boyle B."/>
            <person name="Laroche J."/>
            <person name="Dewar K."/>
            <person name="Juretic N."/>
            <person name="Blackburn G."/>
            <person name="Nisole A."/>
            <person name="Brunet B."/>
            <person name="Brandao M."/>
            <person name="Lumley L."/>
            <person name="Duan J."/>
            <person name="Quan G."/>
            <person name="Lucarotti C.J."/>
            <person name="Roe A.D."/>
            <person name="Sperling F.A.H."/>
            <person name="Levesque R.C."/>
            <person name="Cusson M."/>
        </authorList>
    </citation>
    <scope>NUCLEOTIDE SEQUENCE [LARGE SCALE GENOMIC DNA]</scope>
    <source>
        <strain evidence="1">Glfc:IPQL:Cfum</strain>
    </source>
</reference>
<protein>
    <submittedName>
        <fullName evidence="1">Uncharacterized protein</fullName>
    </submittedName>
</protein>
<name>A0ACC0K892_CHOFU</name>
<gene>
    <name evidence="1" type="ORF">MSG28_013601</name>
</gene>
<comment type="caution">
    <text evidence="1">The sequence shown here is derived from an EMBL/GenBank/DDBJ whole genome shotgun (WGS) entry which is preliminary data.</text>
</comment>
<dbReference type="Proteomes" id="UP001064048">
    <property type="component" value="Chromosome 24"/>
</dbReference>
<accession>A0ACC0K892</accession>
<proteinExistence type="predicted"/>
<keyword evidence="2" id="KW-1185">Reference proteome</keyword>
<organism evidence="1 2">
    <name type="scientific">Choristoneura fumiferana</name>
    <name type="common">Spruce budworm moth</name>
    <name type="synonym">Archips fumiferana</name>
    <dbReference type="NCBI Taxonomy" id="7141"/>
    <lineage>
        <taxon>Eukaryota</taxon>
        <taxon>Metazoa</taxon>
        <taxon>Ecdysozoa</taxon>
        <taxon>Arthropoda</taxon>
        <taxon>Hexapoda</taxon>
        <taxon>Insecta</taxon>
        <taxon>Pterygota</taxon>
        <taxon>Neoptera</taxon>
        <taxon>Endopterygota</taxon>
        <taxon>Lepidoptera</taxon>
        <taxon>Glossata</taxon>
        <taxon>Ditrysia</taxon>
        <taxon>Tortricoidea</taxon>
        <taxon>Tortricidae</taxon>
        <taxon>Tortricinae</taxon>
        <taxon>Choristoneura</taxon>
    </lineage>
</organism>
<sequence>MRRVSLLRREDIVSSMGEGGISLGVDERENIAEDRLCRVSFMAGGGGGDITYLAIRSLAFSFRMGERTVRKIVYSTCEAIIELLQPIVMPKPSEDTWIESEKGVSDLAKTDFRSADYRLFNMADHHLTKKDRLANPSGLN</sequence>
<dbReference type="EMBL" id="CM046124">
    <property type="protein sequence ID" value="KAI8432615.1"/>
    <property type="molecule type" value="Genomic_DNA"/>
</dbReference>
<evidence type="ECO:0000313" key="2">
    <source>
        <dbReference type="Proteomes" id="UP001064048"/>
    </source>
</evidence>
<evidence type="ECO:0000313" key="1">
    <source>
        <dbReference type="EMBL" id="KAI8432615.1"/>
    </source>
</evidence>